<keyword evidence="7 13" id="KW-0443">Lipid metabolism</keyword>
<dbReference type="PROSITE" id="PS51685">
    <property type="entry name" value="SAM_MT_ERG6_SMT"/>
    <property type="match status" value="1"/>
</dbReference>
<keyword evidence="2 12" id="KW-0489">Methyltransferase</keyword>
<dbReference type="EC" id="2.1.1.-" evidence="13"/>
<dbReference type="CDD" id="cd02440">
    <property type="entry name" value="AdoMet_MTases"/>
    <property type="match status" value="1"/>
</dbReference>
<dbReference type="InterPro" id="IPR050447">
    <property type="entry name" value="Erg6_SMT_methyltransf"/>
</dbReference>
<feature type="region of interest" description="Disordered" evidence="14">
    <location>
        <begin position="1"/>
        <end position="23"/>
    </location>
</feature>
<evidence type="ECO:0000313" key="17">
    <source>
        <dbReference type="Proteomes" id="UP001285441"/>
    </source>
</evidence>
<keyword evidence="1 13" id="KW-0444">Lipid biosynthesis</keyword>
<feature type="compositionally biased region" description="Basic and acidic residues" evidence="14">
    <location>
        <begin position="9"/>
        <end position="22"/>
    </location>
</feature>
<evidence type="ECO:0000256" key="10">
    <source>
        <dbReference type="ARBA" id="ARBA00029435"/>
    </source>
</evidence>
<feature type="domain" description="SAM-dependent methyltransferase Erg6/SMT-type" evidence="15">
    <location>
        <begin position="85"/>
        <end position="380"/>
    </location>
</feature>
<gene>
    <name evidence="16" type="ORF">B0H63DRAFT_439473</name>
</gene>
<accession>A0AAE0K900</accession>
<reference evidence="16" key="2">
    <citation type="submission" date="2023-06" db="EMBL/GenBank/DDBJ databases">
        <authorList>
            <consortium name="Lawrence Berkeley National Laboratory"/>
            <person name="Haridas S."/>
            <person name="Hensen N."/>
            <person name="Bonometti L."/>
            <person name="Westerberg I."/>
            <person name="Brannstrom I.O."/>
            <person name="Guillou S."/>
            <person name="Cros-Aarteil S."/>
            <person name="Calhoun S."/>
            <person name="Kuo A."/>
            <person name="Mondo S."/>
            <person name="Pangilinan J."/>
            <person name="Riley R."/>
            <person name="LaButti K."/>
            <person name="Andreopoulos B."/>
            <person name="Lipzen A."/>
            <person name="Chen C."/>
            <person name="Yanf M."/>
            <person name="Daum C."/>
            <person name="Ng V."/>
            <person name="Clum A."/>
            <person name="Steindorff A."/>
            <person name="Ohm R."/>
            <person name="Martin F."/>
            <person name="Silar P."/>
            <person name="Natvig D."/>
            <person name="Lalanne C."/>
            <person name="Gautier V."/>
            <person name="Ament-velasquez S.L."/>
            <person name="Kruys A."/>
            <person name="Hutchinson M.I."/>
            <person name="Powell A.J."/>
            <person name="Barry K."/>
            <person name="Miller A.N."/>
            <person name="Grigoriev I.V."/>
            <person name="Debuchy R."/>
            <person name="Gladieux P."/>
            <person name="Thoren M.H."/>
            <person name="Johannesson H."/>
        </authorList>
    </citation>
    <scope>NUCLEOTIDE SEQUENCE</scope>
    <source>
        <strain evidence="16">CBS 232.78</strain>
    </source>
</reference>
<dbReference type="GO" id="GO:0005783">
    <property type="term" value="C:endoplasmic reticulum"/>
    <property type="evidence" value="ECO:0007669"/>
    <property type="project" value="TreeGrafter"/>
</dbReference>
<keyword evidence="4 12" id="KW-0949">S-adenosyl-L-methionine</keyword>
<evidence type="ECO:0000256" key="1">
    <source>
        <dbReference type="ARBA" id="ARBA00022516"/>
    </source>
</evidence>
<evidence type="ECO:0000256" key="5">
    <source>
        <dbReference type="ARBA" id="ARBA00022955"/>
    </source>
</evidence>
<keyword evidence="17" id="KW-1185">Reference proteome</keyword>
<dbReference type="InterPro" id="IPR029063">
    <property type="entry name" value="SAM-dependent_MTases_sf"/>
</dbReference>
<dbReference type="GO" id="GO:0003838">
    <property type="term" value="F:sterol 24-C-methyltransferase activity"/>
    <property type="evidence" value="ECO:0007669"/>
    <property type="project" value="TreeGrafter"/>
</dbReference>
<evidence type="ECO:0000256" key="14">
    <source>
        <dbReference type="SAM" id="MobiDB-lite"/>
    </source>
</evidence>
<dbReference type="Pfam" id="PF08241">
    <property type="entry name" value="Methyltransf_11"/>
    <property type="match status" value="1"/>
</dbReference>
<comment type="similarity">
    <text evidence="11 12 13">Belongs to the class I-like SAM-binding methyltransferase superfamily. Erg6/SMT family.</text>
</comment>
<dbReference type="EMBL" id="JAULSW010000008">
    <property type="protein sequence ID" value="KAK3372338.1"/>
    <property type="molecule type" value="Genomic_DNA"/>
</dbReference>
<dbReference type="FunFam" id="3.40.50.150:FF:000121">
    <property type="entry name" value="Sterol 24-C-methyltransferase"/>
    <property type="match status" value="1"/>
</dbReference>
<dbReference type="Gene3D" id="3.40.50.150">
    <property type="entry name" value="Vaccinia Virus protein VP39"/>
    <property type="match status" value="1"/>
</dbReference>
<protein>
    <recommendedName>
        <fullName evidence="13">Sterol 24-C-methyltransferase</fullName>
        <ecNumber evidence="13">2.1.1.-</ecNumber>
    </recommendedName>
    <alternativeName>
        <fullName evidence="13">Delta(24)-sterol C-methyltransferase</fullName>
    </alternativeName>
</protein>
<evidence type="ECO:0000256" key="7">
    <source>
        <dbReference type="ARBA" id="ARBA00023098"/>
    </source>
</evidence>
<evidence type="ECO:0000256" key="13">
    <source>
        <dbReference type="RuleBase" id="RU362025"/>
    </source>
</evidence>
<evidence type="ECO:0000313" key="16">
    <source>
        <dbReference type="EMBL" id="KAK3372338.1"/>
    </source>
</evidence>
<reference evidence="16" key="1">
    <citation type="journal article" date="2023" name="Mol. Phylogenet. Evol.">
        <title>Genome-scale phylogeny and comparative genomics of the fungal order Sordariales.</title>
        <authorList>
            <person name="Hensen N."/>
            <person name="Bonometti L."/>
            <person name="Westerberg I."/>
            <person name="Brannstrom I.O."/>
            <person name="Guillou S."/>
            <person name="Cros-Aarteil S."/>
            <person name="Calhoun S."/>
            <person name="Haridas S."/>
            <person name="Kuo A."/>
            <person name="Mondo S."/>
            <person name="Pangilinan J."/>
            <person name="Riley R."/>
            <person name="LaButti K."/>
            <person name="Andreopoulos B."/>
            <person name="Lipzen A."/>
            <person name="Chen C."/>
            <person name="Yan M."/>
            <person name="Daum C."/>
            <person name="Ng V."/>
            <person name="Clum A."/>
            <person name="Steindorff A."/>
            <person name="Ohm R.A."/>
            <person name="Martin F."/>
            <person name="Silar P."/>
            <person name="Natvig D.O."/>
            <person name="Lalanne C."/>
            <person name="Gautier V."/>
            <person name="Ament-Velasquez S.L."/>
            <person name="Kruys A."/>
            <person name="Hutchinson M.I."/>
            <person name="Powell A.J."/>
            <person name="Barry K."/>
            <person name="Miller A.N."/>
            <person name="Grigoriev I.V."/>
            <person name="Debuchy R."/>
            <person name="Gladieux P."/>
            <person name="Hiltunen Thoren M."/>
            <person name="Johannesson H."/>
        </authorList>
    </citation>
    <scope>NUCLEOTIDE SEQUENCE</scope>
    <source>
        <strain evidence="16">CBS 232.78</strain>
    </source>
</reference>
<keyword evidence="5 13" id="KW-0752">Steroid biosynthesis</keyword>
<evidence type="ECO:0000259" key="15">
    <source>
        <dbReference type="PROSITE" id="PS51685"/>
    </source>
</evidence>
<dbReference type="InterPro" id="IPR013705">
    <property type="entry name" value="Sterol_MeTrfase_C"/>
</dbReference>
<dbReference type="SUPFAM" id="SSF53335">
    <property type="entry name" value="S-adenosyl-L-methionine-dependent methyltransferases"/>
    <property type="match status" value="1"/>
</dbReference>
<comment type="caution">
    <text evidence="16">The sequence shown here is derived from an EMBL/GenBank/DDBJ whole genome shotgun (WGS) entry which is preliminary data.</text>
</comment>
<dbReference type="GO" id="GO:0006696">
    <property type="term" value="P:ergosterol biosynthetic process"/>
    <property type="evidence" value="ECO:0007669"/>
    <property type="project" value="TreeGrafter"/>
</dbReference>
<dbReference type="InterPro" id="IPR030384">
    <property type="entry name" value="MeTrfase_SMT"/>
</dbReference>
<keyword evidence="9 13" id="KW-0753">Steroid metabolism</keyword>
<evidence type="ECO:0000256" key="6">
    <source>
        <dbReference type="ARBA" id="ARBA00023011"/>
    </source>
</evidence>
<comment type="pathway">
    <text evidence="10">Steroid metabolism; ergosterol biosynthesis.</text>
</comment>
<dbReference type="Proteomes" id="UP001285441">
    <property type="component" value="Unassembled WGS sequence"/>
</dbReference>
<keyword evidence="3 12" id="KW-0808">Transferase</keyword>
<dbReference type="PANTHER" id="PTHR44068:SF1">
    <property type="entry name" value="HYPOTHETICAL LOC100005854"/>
    <property type="match status" value="1"/>
</dbReference>
<evidence type="ECO:0000256" key="3">
    <source>
        <dbReference type="ARBA" id="ARBA00022679"/>
    </source>
</evidence>
<evidence type="ECO:0000256" key="9">
    <source>
        <dbReference type="ARBA" id="ARBA00023221"/>
    </source>
</evidence>
<evidence type="ECO:0000256" key="8">
    <source>
        <dbReference type="ARBA" id="ARBA00023166"/>
    </source>
</evidence>
<dbReference type="InterPro" id="IPR013216">
    <property type="entry name" value="Methyltransf_11"/>
</dbReference>
<sequence>MGSKTQISLEKEDHKRDADFKNALHGKSAQATGGFTAMLSKGDKEAKKLAVDEYFKHFDKKSAETETDADREARTAEYATLTRHYYNLATDLYEYGWGQSFHFCRFSVGEGFHQAIARHEHFLAMKIGIQPGMKVLDVGCGVGGPAREIAKFTDAHVTGLNNNDYQIDRATHYAFKEGLSDQLKFVKGDFMQMSFPDNSFDAVYAIEATVHAPKLEGVYGEIFRVLKPGGVFGVYEWLMTDDYDNNNLEHRDIRLAIEEGNGISNMVPISEALDAMKTVGFELLQHEDLAQRPDRNPWYWPIAGELGYIQSYMDFLTVFRMTHAARKAVHMFTGFLELINIAPKGTKKTADALAKGADGLVAGAKKNLFTPMYLMVGRKPAN</sequence>
<evidence type="ECO:0000256" key="4">
    <source>
        <dbReference type="ARBA" id="ARBA00022691"/>
    </source>
</evidence>
<evidence type="ECO:0000256" key="12">
    <source>
        <dbReference type="PROSITE-ProRule" id="PRU01022"/>
    </source>
</evidence>
<comment type="function">
    <text evidence="13">Catalyzes the transfer of methyl groups from S-adenosyl-methionine to the C-24 of sterols.</text>
</comment>
<dbReference type="PANTHER" id="PTHR44068">
    <property type="entry name" value="ZGC:194242"/>
    <property type="match status" value="1"/>
</dbReference>
<evidence type="ECO:0000256" key="2">
    <source>
        <dbReference type="ARBA" id="ARBA00022603"/>
    </source>
</evidence>
<organism evidence="16 17">
    <name type="scientific">Podospora didyma</name>
    <dbReference type="NCBI Taxonomy" id="330526"/>
    <lineage>
        <taxon>Eukaryota</taxon>
        <taxon>Fungi</taxon>
        <taxon>Dikarya</taxon>
        <taxon>Ascomycota</taxon>
        <taxon>Pezizomycotina</taxon>
        <taxon>Sordariomycetes</taxon>
        <taxon>Sordariomycetidae</taxon>
        <taxon>Sordariales</taxon>
        <taxon>Podosporaceae</taxon>
        <taxon>Podospora</taxon>
    </lineage>
</organism>
<dbReference type="GO" id="GO:0032259">
    <property type="term" value="P:methylation"/>
    <property type="evidence" value="ECO:0007669"/>
    <property type="project" value="UniProtKB-KW"/>
</dbReference>
<dbReference type="AlphaFoldDB" id="A0AAE0K900"/>
<keyword evidence="6 13" id="KW-0756">Sterol biosynthesis</keyword>
<proteinExistence type="inferred from homology"/>
<dbReference type="Pfam" id="PF08498">
    <property type="entry name" value="Sterol_MT_C"/>
    <property type="match status" value="1"/>
</dbReference>
<name>A0AAE0K900_9PEZI</name>
<evidence type="ECO:0000256" key="11">
    <source>
        <dbReference type="ARBA" id="ARBA00038188"/>
    </source>
</evidence>
<keyword evidence="8 13" id="KW-1207">Sterol metabolism</keyword>